<reference evidence="1 2" key="1">
    <citation type="journal article" date="2020" name="Microorganisms">
        <title>Osmotic Adaptation and Compatible Solute Biosynthesis of Phototrophic Bacteria as Revealed from Genome Analyses.</title>
        <authorList>
            <person name="Imhoff J.F."/>
            <person name="Rahn T."/>
            <person name="Kunzel S."/>
            <person name="Keller A."/>
            <person name="Neulinger S.C."/>
        </authorList>
    </citation>
    <scope>NUCLEOTIDE SEQUENCE [LARGE SCALE GENOMIC DNA]</scope>
    <source>
        <strain evidence="1 2">DSM 15116</strain>
    </source>
</reference>
<keyword evidence="2" id="KW-1185">Reference proteome</keyword>
<evidence type="ECO:0000313" key="1">
    <source>
        <dbReference type="EMBL" id="MBK1726439.1"/>
    </source>
</evidence>
<dbReference type="EMBL" id="NRSH01000043">
    <property type="protein sequence ID" value="MBK1726439.1"/>
    <property type="molecule type" value="Genomic_DNA"/>
</dbReference>
<dbReference type="PANTHER" id="PTHR33973:SF4">
    <property type="entry name" value="OS07G0153300 PROTEIN"/>
    <property type="match status" value="1"/>
</dbReference>
<dbReference type="PANTHER" id="PTHR33973">
    <property type="entry name" value="OS07G0153300 PROTEIN"/>
    <property type="match status" value="1"/>
</dbReference>
<proteinExistence type="predicted"/>
<comment type="caution">
    <text evidence="1">The sequence shown here is derived from an EMBL/GenBank/DDBJ whole genome shotgun (WGS) entry which is preliminary data.</text>
</comment>
<evidence type="ECO:0000313" key="2">
    <source>
        <dbReference type="Proteomes" id="UP000738126"/>
    </source>
</evidence>
<evidence type="ECO:0008006" key="3">
    <source>
        <dbReference type="Google" id="ProtNLM"/>
    </source>
</evidence>
<dbReference type="Pfam" id="PF07103">
    <property type="entry name" value="DUF1365"/>
    <property type="match status" value="1"/>
</dbReference>
<dbReference type="InterPro" id="IPR010775">
    <property type="entry name" value="DUF1365"/>
</dbReference>
<accession>A0ABS1E5G5</accession>
<sequence>MIETPAIYPGAVLHRRMTAPTYRFRYRYVAFLLDLDELPALDARSRLFAHNRHGLVSLYDADYGPRDGSPLRPWIDNLLRERGIAADGRVLLLTVPRVLGHSFNPLSAWFCLDADERPRAVLCEVHNTFGESHGYLLHDDGAPLDFPVRSEAAKTFHVSPFFPLDGGYRFRLSAPGEQLAVSIGYHGAEGQRLAAVQTGERRPLTDGQLLRVLGRLPPPGVRALAQIHWQALKIYLRGGTFHTKPEPPREFLE</sequence>
<gene>
    <name evidence="1" type="ORF">CKO13_05260</name>
</gene>
<dbReference type="RefSeq" id="WP_200257612.1">
    <property type="nucleotide sequence ID" value="NZ_NRSH01000043.1"/>
</dbReference>
<dbReference type="Proteomes" id="UP000738126">
    <property type="component" value="Unassembled WGS sequence"/>
</dbReference>
<name>A0ABS1E5G5_9GAMM</name>
<protein>
    <recommendedName>
        <fullName evidence="3">DUF1365 domain-containing protein</fullName>
    </recommendedName>
</protein>
<organism evidence="1 2">
    <name type="scientific">Halorhodospira neutriphila</name>
    <dbReference type="NCBI Taxonomy" id="168379"/>
    <lineage>
        <taxon>Bacteria</taxon>
        <taxon>Pseudomonadati</taxon>
        <taxon>Pseudomonadota</taxon>
        <taxon>Gammaproteobacteria</taxon>
        <taxon>Chromatiales</taxon>
        <taxon>Ectothiorhodospiraceae</taxon>
        <taxon>Halorhodospira</taxon>
    </lineage>
</organism>